<evidence type="ECO:0008006" key="6">
    <source>
        <dbReference type="Google" id="ProtNLM"/>
    </source>
</evidence>
<evidence type="ECO:0000256" key="3">
    <source>
        <dbReference type="SAM" id="SignalP"/>
    </source>
</evidence>
<keyword evidence="3" id="KW-0732">Signal</keyword>
<dbReference type="KEGG" id="mis:MICPUN_108250"/>
<evidence type="ECO:0000256" key="1">
    <source>
        <dbReference type="SAM" id="MobiDB-lite"/>
    </source>
</evidence>
<evidence type="ECO:0000313" key="5">
    <source>
        <dbReference type="Proteomes" id="UP000002009"/>
    </source>
</evidence>
<reference evidence="4 5" key="1">
    <citation type="journal article" date="2009" name="Science">
        <title>Green evolution and dynamic adaptations revealed by genomes of the marine picoeukaryotes Micromonas.</title>
        <authorList>
            <person name="Worden A.Z."/>
            <person name="Lee J.H."/>
            <person name="Mock T."/>
            <person name="Rouze P."/>
            <person name="Simmons M.P."/>
            <person name="Aerts A.L."/>
            <person name="Allen A.E."/>
            <person name="Cuvelier M.L."/>
            <person name="Derelle E."/>
            <person name="Everett M.V."/>
            <person name="Foulon E."/>
            <person name="Grimwood J."/>
            <person name="Gundlach H."/>
            <person name="Henrissat B."/>
            <person name="Napoli C."/>
            <person name="McDonald S.M."/>
            <person name="Parker M.S."/>
            <person name="Rombauts S."/>
            <person name="Salamov A."/>
            <person name="Von Dassow P."/>
            <person name="Badger J.H."/>
            <person name="Coutinho P.M."/>
            <person name="Demir E."/>
            <person name="Dubchak I."/>
            <person name="Gentemann C."/>
            <person name="Eikrem W."/>
            <person name="Gready J.E."/>
            <person name="John U."/>
            <person name="Lanier W."/>
            <person name="Lindquist E.A."/>
            <person name="Lucas S."/>
            <person name="Mayer K.F."/>
            <person name="Moreau H."/>
            <person name="Not F."/>
            <person name="Otillar R."/>
            <person name="Panaud O."/>
            <person name="Pangilinan J."/>
            <person name="Paulsen I."/>
            <person name="Piegu B."/>
            <person name="Poliakov A."/>
            <person name="Robbens S."/>
            <person name="Schmutz J."/>
            <person name="Toulza E."/>
            <person name="Wyss T."/>
            <person name="Zelensky A."/>
            <person name="Zhou K."/>
            <person name="Armbrust E.V."/>
            <person name="Bhattacharya D."/>
            <person name="Goodenough U.W."/>
            <person name="Van de Peer Y."/>
            <person name="Grigoriev I.V."/>
        </authorList>
    </citation>
    <scope>NUCLEOTIDE SEQUENCE [LARGE SCALE GENOMIC DNA]</scope>
    <source>
        <strain evidence="5">RCC299 / NOUM17</strain>
    </source>
</reference>
<evidence type="ECO:0000256" key="2">
    <source>
        <dbReference type="SAM" id="Phobius"/>
    </source>
</evidence>
<dbReference type="RefSeq" id="XP_002502487.1">
    <property type="nucleotide sequence ID" value="XM_002502441.1"/>
</dbReference>
<name>C1E643_MICCC</name>
<evidence type="ECO:0000313" key="4">
    <source>
        <dbReference type="EMBL" id="ACO63745.1"/>
    </source>
</evidence>
<feature type="chain" id="PRO_5002909010" description="MARVEL domain-containing protein" evidence="3">
    <location>
        <begin position="23"/>
        <end position="190"/>
    </location>
</feature>
<dbReference type="InParanoid" id="C1E643"/>
<protein>
    <recommendedName>
        <fullName evidence="6">MARVEL domain-containing protein</fullName>
    </recommendedName>
</protein>
<dbReference type="Proteomes" id="UP000002009">
    <property type="component" value="Chromosome 5"/>
</dbReference>
<keyword evidence="2" id="KW-0812">Transmembrane</keyword>
<keyword evidence="2" id="KW-1133">Transmembrane helix</keyword>
<feature type="signal peptide" evidence="3">
    <location>
        <begin position="1"/>
        <end position="22"/>
    </location>
</feature>
<accession>C1E643</accession>
<proteinExistence type="predicted"/>
<dbReference type="EMBL" id="CP001326">
    <property type="protein sequence ID" value="ACO63745.1"/>
    <property type="molecule type" value="Genomic_DNA"/>
</dbReference>
<gene>
    <name evidence="4" type="ORF">MICPUN_108250</name>
</gene>
<dbReference type="GeneID" id="8243392"/>
<feature type="region of interest" description="Disordered" evidence="1">
    <location>
        <begin position="93"/>
        <end position="190"/>
    </location>
</feature>
<organism evidence="4 5">
    <name type="scientific">Micromonas commoda (strain RCC299 / NOUM17 / CCMP2709)</name>
    <name type="common">Picoplanktonic green alga</name>
    <dbReference type="NCBI Taxonomy" id="296587"/>
    <lineage>
        <taxon>Eukaryota</taxon>
        <taxon>Viridiplantae</taxon>
        <taxon>Chlorophyta</taxon>
        <taxon>Mamiellophyceae</taxon>
        <taxon>Mamiellales</taxon>
        <taxon>Mamiellaceae</taxon>
        <taxon>Micromonas</taxon>
    </lineage>
</organism>
<keyword evidence="2" id="KW-0472">Membrane</keyword>
<sequence>MATLYTVLLLLTHGVCVQTIQATTLKDLEGSWQSYCNAQQYEHLCSFDHAAETAKYEAAFVMAYMGIVGLVLYVFLMVYFYRQDLRAEITDKRKTTTTTSSSERYRADDAPDTEMGGAGGGGSPPRSAYDNSAYEDEAPARAPASPRFESAYADSPDSPPPPARVENPFDKPAGGGGGAGASPVAKNPFE</sequence>
<dbReference type="AlphaFoldDB" id="C1E643"/>
<feature type="transmembrane region" description="Helical" evidence="2">
    <location>
        <begin position="58"/>
        <end position="81"/>
    </location>
</feature>
<keyword evidence="5" id="KW-1185">Reference proteome</keyword>